<evidence type="ECO:0000313" key="7">
    <source>
        <dbReference type="Proteomes" id="UP000756132"/>
    </source>
</evidence>
<feature type="compositionally biased region" description="Basic and acidic residues" evidence="5">
    <location>
        <begin position="7"/>
        <end position="18"/>
    </location>
</feature>
<sequence>MATLRFVGKDPLDPDSWEKSSGPLLQNAEQGGPYGPGHGSFLHFDDITVCLFHATDKDTDGNQGRKCRLQRVFWTEDGPYMGQTVGHTTICELLRRTP</sequence>
<name>A0A9Q8LBN7_PASFU</name>
<keyword evidence="7" id="KW-1185">Reference proteome</keyword>
<evidence type="ECO:0000256" key="4">
    <source>
        <dbReference type="ARBA" id="ARBA00023295"/>
    </source>
</evidence>
<evidence type="ECO:0000256" key="5">
    <source>
        <dbReference type="SAM" id="MobiDB-lite"/>
    </source>
</evidence>
<dbReference type="GO" id="GO:0005975">
    <property type="term" value="P:carbohydrate metabolic process"/>
    <property type="evidence" value="ECO:0007669"/>
    <property type="project" value="InterPro"/>
</dbReference>
<dbReference type="SUPFAM" id="SSF75005">
    <property type="entry name" value="Arabinanase/levansucrase/invertase"/>
    <property type="match status" value="1"/>
</dbReference>
<gene>
    <name evidence="6" type="ORF">CLAFUR5_02652</name>
</gene>
<keyword evidence="4" id="KW-0326">Glycosidase</keyword>
<organism evidence="6 7">
    <name type="scientific">Passalora fulva</name>
    <name type="common">Tomato leaf mold</name>
    <name type="synonym">Cladosporium fulvum</name>
    <dbReference type="NCBI Taxonomy" id="5499"/>
    <lineage>
        <taxon>Eukaryota</taxon>
        <taxon>Fungi</taxon>
        <taxon>Dikarya</taxon>
        <taxon>Ascomycota</taxon>
        <taxon>Pezizomycotina</taxon>
        <taxon>Dothideomycetes</taxon>
        <taxon>Dothideomycetidae</taxon>
        <taxon>Mycosphaerellales</taxon>
        <taxon>Mycosphaerellaceae</taxon>
        <taxon>Fulvia</taxon>
    </lineage>
</organism>
<proteinExistence type="inferred from homology"/>
<feature type="region of interest" description="Disordered" evidence="5">
    <location>
        <begin position="1"/>
        <end position="39"/>
    </location>
</feature>
<reference evidence="6" key="1">
    <citation type="submission" date="2021-12" db="EMBL/GenBank/DDBJ databases">
        <authorList>
            <person name="Zaccaron A."/>
            <person name="Stergiopoulos I."/>
        </authorList>
    </citation>
    <scope>NUCLEOTIDE SEQUENCE</scope>
    <source>
        <strain evidence="6">Race5_Kim</strain>
    </source>
</reference>
<evidence type="ECO:0000256" key="3">
    <source>
        <dbReference type="ARBA" id="ARBA00022801"/>
    </source>
</evidence>
<dbReference type="InterPro" id="IPR023296">
    <property type="entry name" value="Glyco_hydro_beta-prop_sf"/>
</dbReference>
<reference evidence="6" key="2">
    <citation type="journal article" date="2022" name="Microb. Genom.">
        <title>A chromosome-scale genome assembly of the tomato pathogen Cladosporium fulvum reveals a compartmentalized genome architecture and the presence of a dispensable chromosome.</title>
        <authorList>
            <person name="Zaccaron A.Z."/>
            <person name="Chen L.H."/>
            <person name="Samaras A."/>
            <person name="Stergiopoulos I."/>
        </authorList>
    </citation>
    <scope>NUCLEOTIDE SEQUENCE</scope>
    <source>
        <strain evidence="6">Race5_Kim</strain>
    </source>
</reference>
<dbReference type="KEGG" id="ffu:CLAFUR5_02652"/>
<evidence type="ECO:0000256" key="1">
    <source>
        <dbReference type="ARBA" id="ARBA00009865"/>
    </source>
</evidence>
<dbReference type="InterPro" id="IPR006710">
    <property type="entry name" value="Glyco_hydro_43"/>
</dbReference>
<dbReference type="GO" id="GO:0004553">
    <property type="term" value="F:hydrolase activity, hydrolyzing O-glycosyl compounds"/>
    <property type="evidence" value="ECO:0007669"/>
    <property type="project" value="InterPro"/>
</dbReference>
<accession>A0A9Q8LBN7</accession>
<dbReference type="AlphaFoldDB" id="A0A9Q8LBN7"/>
<dbReference type="RefSeq" id="XP_047758776.1">
    <property type="nucleotide sequence ID" value="XM_047901800.1"/>
</dbReference>
<dbReference type="Gene3D" id="2.115.10.20">
    <property type="entry name" value="Glycosyl hydrolase domain, family 43"/>
    <property type="match status" value="1"/>
</dbReference>
<comment type="similarity">
    <text evidence="1">Belongs to the glycosyl hydrolase 43 family.</text>
</comment>
<dbReference type="EMBL" id="CP090164">
    <property type="protein sequence ID" value="UJO14410.1"/>
    <property type="molecule type" value="Genomic_DNA"/>
</dbReference>
<dbReference type="Pfam" id="PF04616">
    <property type="entry name" value="Glyco_hydro_43"/>
    <property type="match status" value="1"/>
</dbReference>
<evidence type="ECO:0000256" key="2">
    <source>
        <dbReference type="ARBA" id="ARBA00022729"/>
    </source>
</evidence>
<dbReference type="GeneID" id="71982530"/>
<dbReference type="PANTHER" id="PTHR43817">
    <property type="entry name" value="GLYCOSYL HYDROLASE"/>
    <property type="match status" value="1"/>
</dbReference>
<keyword evidence="2" id="KW-0732">Signal</keyword>
<keyword evidence="3" id="KW-0378">Hydrolase</keyword>
<dbReference type="Proteomes" id="UP000756132">
    <property type="component" value="Chromosome 2"/>
</dbReference>
<protein>
    <submittedName>
        <fullName evidence="6">Uncharacterized protein</fullName>
    </submittedName>
</protein>
<dbReference type="PANTHER" id="PTHR43817:SF1">
    <property type="entry name" value="HYDROLASE, FAMILY 43, PUTATIVE (AFU_ORTHOLOGUE AFUA_3G01660)-RELATED"/>
    <property type="match status" value="1"/>
</dbReference>
<dbReference type="OrthoDB" id="272289at2759"/>
<evidence type="ECO:0000313" key="6">
    <source>
        <dbReference type="EMBL" id="UJO14410.1"/>
    </source>
</evidence>